<dbReference type="GO" id="GO:0000049">
    <property type="term" value="F:tRNA binding"/>
    <property type="evidence" value="ECO:0007669"/>
    <property type="project" value="UniProtKB-KW"/>
</dbReference>
<evidence type="ECO:0000256" key="7">
    <source>
        <dbReference type="ARBA" id="ARBA00023157"/>
    </source>
</evidence>
<dbReference type="FunFam" id="2.30.30.280:FF:000001">
    <property type="entry name" value="tRNA-specific 2-thiouridylase MnmA"/>
    <property type="match status" value="1"/>
</dbReference>
<dbReference type="GO" id="GO:0002143">
    <property type="term" value="P:tRNA wobble position uridine thiolation"/>
    <property type="evidence" value="ECO:0007669"/>
    <property type="project" value="TreeGrafter"/>
</dbReference>
<dbReference type="AlphaFoldDB" id="A0A3B1CZW4"/>
<keyword evidence="1" id="KW-0820">tRNA-binding</keyword>
<keyword evidence="3" id="KW-0819">tRNA processing</keyword>
<dbReference type="EC" id="2.8.1.13" evidence="10"/>
<feature type="non-terminal residue" evidence="10">
    <location>
        <position position="1"/>
    </location>
</feature>
<dbReference type="InterPro" id="IPR023382">
    <property type="entry name" value="MnmA-like_central_sf"/>
</dbReference>
<feature type="domain" description="tRNA-specific 2-thiouridylase MnmA-like C-terminal" evidence="8">
    <location>
        <begin position="75"/>
        <end position="149"/>
    </location>
</feature>
<evidence type="ECO:0000256" key="1">
    <source>
        <dbReference type="ARBA" id="ARBA00022555"/>
    </source>
</evidence>
<dbReference type="Gene3D" id="2.40.30.10">
    <property type="entry name" value="Translation factors"/>
    <property type="match status" value="1"/>
</dbReference>
<evidence type="ECO:0000259" key="8">
    <source>
        <dbReference type="Pfam" id="PF20258"/>
    </source>
</evidence>
<evidence type="ECO:0000313" key="10">
    <source>
        <dbReference type="EMBL" id="VAX24895.1"/>
    </source>
</evidence>
<evidence type="ECO:0000259" key="9">
    <source>
        <dbReference type="Pfam" id="PF20259"/>
    </source>
</evidence>
<reference evidence="10" key="1">
    <citation type="submission" date="2018-06" db="EMBL/GenBank/DDBJ databases">
        <authorList>
            <person name="Zhirakovskaya E."/>
        </authorList>
    </citation>
    <scope>NUCLEOTIDE SEQUENCE</scope>
</reference>
<accession>A0A3B1CZW4</accession>
<dbReference type="InterPro" id="IPR046884">
    <property type="entry name" value="MnmA-like_central"/>
</dbReference>
<dbReference type="PANTHER" id="PTHR11933:SF5">
    <property type="entry name" value="MITOCHONDRIAL TRNA-SPECIFIC 2-THIOURIDYLASE 1"/>
    <property type="match status" value="1"/>
</dbReference>
<keyword evidence="6" id="KW-0694">RNA-binding</keyword>
<protein>
    <submittedName>
        <fullName evidence="10">tRNA-specific 2-thiouridylase MnmA</fullName>
        <ecNumber evidence="10">2.8.1.13</ecNumber>
    </submittedName>
</protein>
<proteinExistence type="predicted"/>
<keyword evidence="5" id="KW-0067">ATP-binding</keyword>
<evidence type="ECO:0000256" key="2">
    <source>
        <dbReference type="ARBA" id="ARBA00022679"/>
    </source>
</evidence>
<dbReference type="GO" id="GO:0103016">
    <property type="term" value="F:tRNA-uridine 2-sulfurtransferase activity"/>
    <property type="evidence" value="ECO:0007669"/>
    <property type="project" value="UniProtKB-EC"/>
</dbReference>
<gene>
    <name evidence="10" type="ORF">MNBD_NITROSPINAE04-2220</name>
</gene>
<dbReference type="Pfam" id="PF20258">
    <property type="entry name" value="tRNA_Me_trans_C"/>
    <property type="match status" value="1"/>
</dbReference>
<evidence type="ECO:0000256" key="6">
    <source>
        <dbReference type="ARBA" id="ARBA00022884"/>
    </source>
</evidence>
<keyword evidence="4" id="KW-0547">Nucleotide-binding</keyword>
<dbReference type="Gene3D" id="2.30.30.280">
    <property type="entry name" value="Adenine nucleotide alpha hydrolases-like domains"/>
    <property type="match status" value="1"/>
</dbReference>
<organism evidence="10">
    <name type="scientific">hydrothermal vent metagenome</name>
    <dbReference type="NCBI Taxonomy" id="652676"/>
    <lineage>
        <taxon>unclassified sequences</taxon>
        <taxon>metagenomes</taxon>
        <taxon>ecological metagenomes</taxon>
    </lineage>
</organism>
<evidence type="ECO:0000256" key="5">
    <source>
        <dbReference type="ARBA" id="ARBA00022840"/>
    </source>
</evidence>
<dbReference type="EMBL" id="UOGA01000281">
    <property type="protein sequence ID" value="VAX24895.1"/>
    <property type="molecule type" value="Genomic_DNA"/>
</dbReference>
<keyword evidence="2 10" id="KW-0808">Transferase</keyword>
<sequence length="154" mass="16581">KSFISSRPEGEKTGEGDIVNATGEIVGRHKGYVGYTIGQRKGLGISAPRPLYVTGIDPELNRVIVGEKSGLYAGSLTAMNVNWYAPPEKLEGVSLTARIRSRAPDVPAIVTATGEREAKVEFMEPQLSVTPGQAVVFYHDDFVVGGGWIDKAYE</sequence>
<feature type="domain" description="tRNA-specific 2-thiouridylase MnmA-like central" evidence="9">
    <location>
        <begin position="14"/>
        <end position="67"/>
    </location>
</feature>
<dbReference type="Pfam" id="PF20259">
    <property type="entry name" value="tRNA_Me_trans_M"/>
    <property type="match status" value="1"/>
</dbReference>
<dbReference type="PANTHER" id="PTHR11933">
    <property type="entry name" value="TRNA 5-METHYLAMINOMETHYL-2-THIOURIDYLATE -METHYLTRANSFERASE"/>
    <property type="match status" value="1"/>
</dbReference>
<evidence type="ECO:0000256" key="4">
    <source>
        <dbReference type="ARBA" id="ARBA00022741"/>
    </source>
</evidence>
<keyword evidence="7" id="KW-1015">Disulfide bond</keyword>
<name>A0A3B1CZW4_9ZZZZ</name>
<dbReference type="InterPro" id="IPR046885">
    <property type="entry name" value="MnmA-like_C"/>
</dbReference>
<evidence type="ECO:0000256" key="3">
    <source>
        <dbReference type="ARBA" id="ARBA00022694"/>
    </source>
</evidence>
<dbReference type="GO" id="GO:0005524">
    <property type="term" value="F:ATP binding"/>
    <property type="evidence" value="ECO:0007669"/>
    <property type="project" value="UniProtKB-KW"/>
</dbReference>